<name>A0A0B6RZ28_BURPL</name>
<gene>
    <name evidence="1" type="ORF">BGL_1c29020</name>
</gene>
<evidence type="ECO:0008006" key="3">
    <source>
        <dbReference type="Google" id="ProtNLM"/>
    </source>
</evidence>
<organism evidence="1 2">
    <name type="scientific">Burkholderia plantarii</name>
    <dbReference type="NCBI Taxonomy" id="41899"/>
    <lineage>
        <taxon>Bacteria</taxon>
        <taxon>Pseudomonadati</taxon>
        <taxon>Pseudomonadota</taxon>
        <taxon>Betaproteobacteria</taxon>
        <taxon>Burkholderiales</taxon>
        <taxon>Burkholderiaceae</taxon>
        <taxon>Burkholderia</taxon>
    </lineage>
</organism>
<accession>A0A0B6RZ28</accession>
<reference evidence="1 2" key="2">
    <citation type="journal article" date="2016" name="Appl. Microbiol. Biotechnol.">
        <title>Mutations improving production and secretion of extracellular lipase by Burkholderia glumae PG1.</title>
        <authorList>
            <person name="Knapp A."/>
            <person name="Voget S."/>
            <person name="Gao R."/>
            <person name="Zaburannyi N."/>
            <person name="Krysciak D."/>
            <person name="Breuer M."/>
            <person name="Hauer B."/>
            <person name="Streit W.R."/>
            <person name="Muller R."/>
            <person name="Daniel R."/>
            <person name="Jaeger K.E."/>
        </authorList>
    </citation>
    <scope>NUCLEOTIDE SEQUENCE [LARGE SCALE GENOMIC DNA]</scope>
    <source>
        <strain evidence="1 2">PG1</strain>
    </source>
</reference>
<dbReference type="HOGENOM" id="CLU_968656_0_0_4"/>
<protein>
    <recommendedName>
        <fullName evidence="3">CHAT domain-containing protein</fullName>
    </recommendedName>
</protein>
<dbReference type="KEGG" id="bgp:BGL_1c29020"/>
<keyword evidence="2" id="KW-1185">Reference proteome</keyword>
<evidence type="ECO:0000313" key="1">
    <source>
        <dbReference type="EMBL" id="AJK47379.1"/>
    </source>
</evidence>
<sequence length="287" mass="32470">MSNFTFTRVVIVESLKDREFKSGDELRKYLDGFRDDRNDVPPVEFVKIGSAEEFKGLIDQLVHEAHEKADRPILHIETHGWGNATGIVFSDKSDINWNDLREILAPLNVATEFNLVVCMAACFGGHFVEELRPGQTAPCMAVIGPSHVTDGPELLGRFRDFYRVLFDTLNANDAVDALRSARLTEGDFLTVTAIEWFSNTLIGYVEKSCTTDELERRARNIYDRIISEGKSVDYENVLAMGRTRVRSILDDYAAKFFAFHMLPKNRERFAATIDAARNRIAALVKAQ</sequence>
<dbReference type="RefSeq" id="WP_123863565.1">
    <property type="nucleotide sequence ID" value="NZ_CP002580.1"/>
</dbReference>
<dbReference type="AlphaFoldDB" id="A0A0B6RZ28"/>
<reference evidence="2" key="1">
    <citation type="submission" date="2011-03" db="EMBL/GenBank/DDBJ databases">
        <authorList>
            <person name="Voget S."/>
            <person name="Streit W.R."/>
            <person name="Jaeger K.E."/>
            <person name="Daniel R."/>
        </authorList>
    </citation>
    <scope>NUCLEOTIDE SEQUENCE [LARGE SCALE GENOMIC DNA]</scope>
    <source>
        <strain evidence="2">PG1</strain>
    </source>
</reference>
<dbReference type="EMBL" id="CP002580">
    <property type="protein sequence ID" value="AJK47379.1"/>
    <property type="molecule type" value="Genomic_DNA"/>
</dbReference>
<dbReference type="Proteomes" id="UP000031838">
    <property type="component" value="Chromosome 1"/>
</dbReference>
<evidence type="ECO:0000313" key="2">
    <source>
        <dbReference type="Proteomes" id="UP000031838"/>
    </source>
</evidence>
<proteinExistence type="predicted"/>